<dbReference type="GO" id="GO:0006364">
    <property type="term" value="P:rRNA processing"/>
    <property type="evidence" value="ECO:0007669"/>
    <property type="project" value="UniProtKB-UniRule"/>
</dbReference>
<dbReference type="GO" id="GO:0004222">
    <property type="term" value="F:metalloendopeptidase activity"/>
    <property type="evidence" value="ECO:0007669"/>
    <property type="project" value="InterPro"/>
</dbReference>
<name>A0A1I3Z795_9HYPH</name>
<keyword evidence="4 7" id="KW-0255">Endonuclease</keyword>
<dbReference type="STRING" id="1612308.SAMN05444581_107114"/>
<keyword evidence="3 7" id="KW-0479">Metal-binding</keyword>
<evidence type="ECO:0000256" key="4">
    <source>
        <dbReference type="ARBA" id="ARBA00022759"/>
    </source>
</evidence>
<dbReference type="PROSITE" id="PS01306">
    <property type="entry name" value="UPF0054"/>
    <property type="match status" value="1"/>
</dbReference>
<dbReference type="HAMAP" id="MF_00009">
    <property type="entry name" value="Endoribonucl_YbeY"/>
    <property type="match status" value="1"/>
</dbReference>
<dbReference type="InterPro" id="IPR002036">
    <property type="entry name" value="YbeY"/>
</dbReference>
<evidence type="ECO:0000256" key="2">
    <source>
        <dbReference type="ARBA" id="ARBA00022722"/>
    </source>
</evidence>
<dbReference type="NCBIfam" id="TIGR00043">
    <property type="entry name" value="rRNA maturation RNase YbeY"/>
    <property type="match status" value="1"/>
</dbReference>
<gene>
    <name evidence="7" type="primary">ybeY</name>
    <name evidence="8" type="ORF">SAMN05444581_107114</name>
</gene>
<accession>A0A1I3Z795</accession>
<dbReference type="GO" id="GO:0008270">
    <property type="term" value="F:zinc ion binding"/>
    <property type="evidence" value="ECO:0007669"/>
    <property type="project" value="UniProtKB-UniRule"/>
</dbReference>
<dbReference type="Gene3D" id="3.40.390.30">
    <property type="entry name" value="Metalloproteases ('zincins'), catalytic domain"/>
    <property type="match status" value="1"/>
</dbReference>
<keyword evidence="5 7" id="KW-0378">Hydrolase</keyword>
<dbReference type="AlphaFoldDB" id="A0A1I3Z795"/>
<keyword evidence="7" id="KW-0698">rRNA processing</keyword>
<dbReference type="EMBL" id="FOSN01000007">
    <property type="protein sequence ID" value="SFK39780.1"/>
    <property type="molecule type" value="Genomic_DNA"/>
</dbReference>
<evidence type="ECO:0000256" key="3">
    <source>
        <dbReference type="ARBA" id="ARBA00022723"/>
    </source>
</evidence>
<proteinExistence type="inferred from homology"/>
<protein>
    <recommendedName>
        <fullName evidence="7">Endoribonuclease YbeY</fullName>
        <ecNumber evidence="7">3.1.-.-</ecNumber>
    </recommendedName>
</protein>
<comment type="function">
    <text evidence="7">Single strand-specific metallo-endoribonuclease involved in late-stage 70S ribosome quality control and in maturation of the 3' terminus of the 16S rRNA.</text>
</comment>
<evidence type="ECO:0000256" key="5">
    <source>
        <dbReference type="ARBA" id="ARBA00022801"/>
    </source>
</evidence>
<keyword evidence="7" id="KW-0690">Ribosome biogenesis</keyword>
<dbReference type="InterPro" id="IPR020549">
    <property type="entry name" value="YbeY_CS"/>
</dbReference>
<evidence type="ECO:0000256" key="1">
    <source>
        <dbReference type="ARBA" id="ARBA00010875"/>
    </source>
</evidence>
<organism evidence="8 9">
    <name type="scientific">Methylocapsa palsarum</name>
    <dbReference type="NCBI Taxonomy" id="1612308"/>
    <lineage>
        <taxon>Bacteria</taxon>
        <taxon>Pseudomonadati</taxon>
        <taxon>Pseudomonadota</taxon>
        <taxon>Alphaproteobacteria</taxon>
        <taxon>Hyphomicrobiales</taxon>
        <taxon>Beijerinckiaceae</taxon>
        <taxon>Methylocapsa</taxon>
    </lineage>
</organism>
<evidence type="ECO:0000256" key="7">
    <source>
        <dbReference type="HAMAP-Rule" id="MF_00009"/>
    </source>
</evidence>
<keyword evidence="7" id="KW-0963">Cytoplasm</keyword>
<evidence type="ECO:0000313" key="9">
    <source>
        <dbReference type="Proteomes" id="UP000198755"/>
    </source>
</evidence>
<keyword evidence="2 7" id="KW-0540">Nuclease</keyword>
<feature type="binding site" evidence="7">
    <location>
        <position position="129"/>
    </location>
    <ligand>
        <name>Zn(2+)</name>
        <dbReference type="ChEBI" id="CHEBI:29105"/>
        <note>catalytic</note>
    </ligand>
</feature>
<dbReference type="GO" id="GO:0005737">
    <property type="term" value="C:cytoplasm"/>
    <property type="evidence" value="ECO:0007669"/>
    <property type="project" value="UniProtKB-SubCell"/>
</dbReference>
<comment type="subcellular location">
    <subcellularLocation>
        <location evidence="7">Cytoplasm</location>
    </subcellularLocation>
</comment>
<dbReference type="PANTHER" id="PTHR46986">
    <property type="entry name" value="ENDORIBONUCLEASE YBEY, CHLOROPLASTIC"/>
    <property type="match status" value="1"/>
</dbReference>
<keyword evidence="6 7" id="KW-0862">Zinc</keyword>
<reference evidence="8 9" key="1">
    <citation type="submission" date="2016-10" db="EMBL/GenBank/DDBJ databases">
        <authorList>
            <person name="de Groot N.N."/>
        </authorList>
    </citation>
    <scope>NUCLEOTIDE SEQUENCE [LARGE SCALE GENOMIC DNA]</scope>
    <source>
        <strain evidence="8 9">NE2</strain>
    </source>
</reference>
<dbReference type="SUPFAM" id="SSF55486">
    <property type="entry name" value="Metalloproteases ('zincins'), catalytic domain"/>
    <property type="match status" value="1"/>
</dbReference>
<dbReference type="OrthoDB" id="9807740at2"/>
<dbReference type="Pfam" id="PF02130">
    <property type="entry name" value="YbeY"/>
    <property type="match status" value="1"/>
</dbReference>
<sequence length="185" mass="19715">MTGSPLALSAPAVECSIEAPGWEALEDPQALAETIIAEAVGLSGAELSPEAEVSIVFSDDAFVHGLNRKWLGNDKPTNVLSFPAGGDLRTATMLGDIVIAFETSAREAAEAGRPLRDHAAHLLAHGFLHLIGYDHVENSDAEEMETLERRILARLGIGDPYEDDIRKDDIFEGDICEGAPDPAAN</sequence>
<dbReference type="GO" id="GO:0004521">
    <property type="term" value="F:RNA endonuclease activity"/>
    <property type="evidence" value="ECO:0007669"/>
    <property type="project" value="UniProtKB-UniRule"/>
</dbReference>
<dbReference type="RefSeq" id="WP_091681597.1">
    <property type="nucleotide sequence ID" value="NZ_FOSN01000007.1"/>
</dbReference>
<comment type="similarity">
    <text evidence="1 7">Belongs to the endoribonuclease YbeY family.</text>
</comment>
<dbReference type="Proteomes" id="UP000198755">
    <property type="component" value="Unassembled WGS sequence"/>
</dbReference>
<feature type="binding site" evidence="7">
    <location>
        <position position="125"/>
    </location>
    <ligand>
        <name>Zn(2+)</name>
        <dbReference type="ChEBI" id="CHEBI:29105"/>
        <note>catalytic</note>
    </ligand>
</feature>
<dbReference type="InterPro" id="IPR023091">
    <property type="entry name" value="MetalPrtase_cat_dom_sf_prd"/>
</dbReference>
<comment type="cofactor">
    <cofactor evidence="7">
        <name>Zn(2+)</name>
        <dbReference type="ChEBI" id="CHEBI:29105"/>
    </cofactor>
    <text evidence="7">Binds 1 zinc ion.</text>
</comment>
<feature type="binding site" evidence="7">
    <location>
        <position position="135"/>
    </location>
    <ligand>
        <name>Zn(2+)</name>
        <dbReference type="ChEBI" id="CHEBI:29105"/>
        <note>catalytic</note>
    </ligand>
</feature>
<dbReference type="PANTHER" id="PTHR46986:SF1">
    <property type="entry name" value="ENDORIBONUCLEASE YBEY, CHLOROPLASTIC"/>
    <property type="match status" value="1"/>
</dbReference>
<evidence type="ECO:0000256" key="6">
    <source>
        <dbReference type="ARBA" id="ARBA00022833"/>
    </source>
</evidence>
<evidence type="ECO:0000313" key="8">
    <source>
        <dbReference type="EMBL" id="SFK39780.1"/>
    </source>
</evidence>
<dbReference type="EC" id="3.1.-.-" evidence="7"/>
<keyword evidence="9" id="KW-1185">Reference proteome</keyword>